<dbReference type="InterPro" id="IPR050111">
    <property type="entry name" value="C-type_lectin/snaclec_domain"/>
</dbReference>
<dbReference type="PANTHER" id="PTHR22803">
    <property type="entry name" value="MANNOSE, PHOSPHOLIPASE, LECTIN RECEPTOR RELATED"/>
    <property type="match status" value="1"/>
</dbReference>
<feature type="signal peptide" evidence="1">
    <location>
        <begin position="1"/>
        <end position="19"/>
    </location>
</feature>
<dbReference type="InterPro" id="IPR001304">
    <property type="entry name" value="C-type_lectin-like"/>
</dbReference>
<dbReference type="Gene3D" id="3.10.100.10">
    <property type="entry name" value="Mannose-Binding Protein A, subunit A"/>
    <property type="match status" value="2"/>
</dbReference>
<dbReference type="OrthoDB" id="7357196at2759"/>
<evidence type="ECO:0000256" key="1">
    <source>
        <dbReference type="SAM" id="SignalP"/>
    </source>
</evidence>
<dbReference type="Proteomes" id="UP000281406">
    <property type="component" value="Unassembled WGS sequence"/>
</dbReference>
<dbReference type="SMART" id="SM00034">
    <property type="entry name" value="CLECT"/>
    <property type="match status" value="2"/>
</dbReference>
<dbReference type="SUPFAM" id="SSF49899">
    <property type="entry name" value="Concanavalin A-like lectins/glucanases"/>
    <property type="match status" value="1"/>
</dbReference>
<dbReference type="AlphaFoldDB" id="A0A3N0YK51"/>
<dbReference type="InterPro" id="IPR013320">
    <property type="entry name" value="ConA-like_dom_sf"/>
</dbReference>
<dbReference type="EMBL" id="RJVU01039986">
    <property type="protein sequence ID" value="ROL46231.1"/>
    <property type="molecule type" value="Genomic_DNA"/>
</dbReference>
<dbReference type="SMART" id="SM00589">
    <property type="entry name" value="PRY"/>
    <property type="match status" value="1"/>
</dbReference>
<dbReference type="Pfam" id="PF00059">
    <property type="entry name" value="Lectin_C"/>
    <property type="match status" value="2"/>
</dbReference>
<dbReference type="InterPro" id="IPR002353">
    <property type="entry name" value="AntifreezeII"/>
</dbReference>
<dbReference type="GO" id="GO:0030246">
    <property type="term" value="F:carbohydrate binding"/>
    <property type="evidence" value="ECO:0007669"/>
    <property type="project" value="UniProtKB-KW"/>
</dbReference>
<dbReference type="CDD" id="cd00037">
    <property type="entry name" value="CLECT"/>
    <property type="match status" value="1"/>
</dbReference>
<reference evidence="3 4" key="1">
    <citation type="submission" date="2018-10" db="EMBL/GenBank/DDBJ databases">
        <title>Genome assembly for a Yunnan-Guizhou Plateau 3E fish, Anabarilius grahami (Regan), and its evolutionary and genetic applications.</title>
        <authorList>
            <person name="Jiang W."/>
        </authorList>
    </citation>
    <scope>NUCLEOTIDE SEQUENCE [LARGE SCALE GENOMIC DNA]</scope>
    <source>
        <strain evidence="3">AG-KIZ</strain>
        <tissue evidence="3">Muscle</tissue>
    </source>
</reference>
<dbReference type="InterPro" id="IPR006574">
    <property type="entry name" value="PRY"/>
</dbReference>
<dbReference type="InterPro" id="IPR016187">
    <property type="entry name" value="CTDL_fold"/>
</dbReference>
<gene>
    <name evidence="3" type="ORF">DPX16_6265</name>
</gene>
<accession>A0A3N0YK51</accession>
<sequence length="282" mass="31718">MAVLRSLMLLFILFSMGNAEVDLVVKCPAGWSSFGLRCFKYFSPSVNWITAERNCQGLGANLASVHNKPENEFLLGLLPTSSTRAWIGAHDAVQEGQWMWSDGSVYDFTNWCAAEPNSLSTENCLEINLSCDNQTKRNCQGLGANLASVHNKPENEFLLGLLPSSSTRAWIGAHDGEQEGQWLWTDGTVYDFTSWCAGEPDNLGTENCMGINLSYSHQFTLDLNTVNKRLRLSERNRVITYTNTELQPYLDHPDRFDYYDQVLCMWITVQELCPSTASLETQ</sequence>
<feature type="domain" description="C-type lectin" evidence="2">
    <location>
        <begin position="143"/>
        <end position="211"/>
    </location>
</feature>
<organism evidence="3 4">
    <name type="scientific">Anabarilius grahami</name>
    <name type="common">Kanglang fish</name>
    <name type="synonym">Barilius grahami</name>
    <dbReference type="NCBI Taxonomy" id="495550"/>
    <lineage>
        <taxon>Eukaryota</taxon>
        <taxon>Metazoa</taxon>
        <taxon>Chordata</taxon>
        <taxon>Craniata</taxon>
        <taxon>Vertebrata</taxon>
        <taxon>Euteleostomi</taxon>
        <taxon>Actinopterygii</taxon>
        <taxon>Neopterygii</taxon>
        <taxon>Teleostei</taxon>
        <taxon>Ostariophysi</taxon>
        <taxon>Cypriniformes</taxon>
        <taxon>Xenocyprididae</taxon>
        <taxon>Xenocypridinae</taxon>
        <taxon>Xenocypridinae incertae sedis</taxon>
        <taxon>Anabarilius</taxon>
    </lineage>
</organism>
<protein>
    <submittedName>
        <fullName evidence="3">Galactose-specific lectin nattectin</fullName>
    </submittedName>
</protein>
<comment type="caution">
    <text evidence="3">The sequence shown here is derived from an EMBL/GenBank/DDBJ whole genome shotgun (WGS) entry which is preliminary data.</text>
</comment>
<evidence type="ECO:0000313" key="3">
    <source>
        <dbReference type="EMBL" id="ROL46231.1"/>
    </source>
</evidence>
<dbReference type="Pfam" id="PF13765">
    <property type="entry name" value="PRY"/>
    <property type="match status" value="1"/>
</dbReference>
<dbReference type="PRINTS" id="PR00356">
    <property type="entry name" value="ANTIFREEZEII"/>
</dbReference>
<dbReference type="PROSITE" id="PS50041">
    <property type="entry name" value="C_TYPE_LECTIN_2"/>
    <property type="match status" value="2"/>
</dbReference>
<evidence type="ECO:0000259" key="2">
    <source>
        <dbReference type="PROSITE" id="PS50041"/>
    </source>
</evidence>
<feature type="domain" description="C-type lectin" evidence="2">
    <location>
        <begin position="34"/>
        <end position="140"/>
    </location>
</feature>
<evidence type="ECO:0000313" key="4">
    <source>
        <dbReference type="Proteomes" id="UP000281406"/>
    </source>
</evidence>
<keyword evidence="1" id="KW-0732">Signal</keyword>
<feature type="chain" id="PRO_5018127798" evidence="1">
    <location>
        <begin position="20"/>
        <end position="282"/>
    </location>
</feature>
<dbReference type="SUPFAM" id="SSF56436">
    <property type="entry name" value="C-type lectin-like"/>
    <property type="match status" value="2"/>
</dbReference>
<name>A0A3N0YK51_ANAGA</name>
<keyword evidence="3" id="KW-0430">Lectin</keyword>
<proteinExistence type="predicted"/>
<keyword evidence="4" id="KW-1185">Reference proteome</keyword>
<dbReference type="InterPro" id="IPR016186">
    <property type="entry name" value="C-type_lectin-like/link_sf"/>
</dbReference>